<sequence length="184" mass="20184">MITHVIWDLGDTLVNPPYGGHDTKPIDRCEEVQLRPYAEEVLREVAALGLGQAVLSNTATSDSDSVTRLLERLGVAAWFSFVYGTESEFNRRNPGKPSPEVFQRVRNALGVAPGQVVMVGNSWDHDVLGANGSEMHAIWLCNPDISKRADWVTKVDSPPFVLPVWDLKHVTPAIQLLQAALSAS</sequence>
<dbReference type="InterPro" id="IPR036412">
    <property type="entry name" value="HAD-like_sf"/>
</dbReference>
<comment type="caution">
    <text evidence="4">The sequence shown here is derived from an EMBL/GenBank/DDBJ whole genome shotgun (WGS) entry which is preliminary data.</text>
</comment>
<dbReference type="SUPFAM" id="SSF56784">
    <property type="entry name" value="HAD-like"/>
    <property type="match status" value="1"/>
</dbReference>
<organism evidence="4 5">
    <name type="scientific">Alicyclobacillus cycloheptanicus</name>
    <dbReference type="NCBI Taxonomy" id="1457"/>
    <lineage>
        <taxon>Bacteria</taxon>
        <taxon>Bacillati</taxon>
        <taxon>Bacillota</taxon>
        <taxon>Bacilli</taxon>
        <taxon>Bacillales</taxon>
        <taxon>Alicyclobacillaceae</taxon>
        <taxon>Alicyclobacillus</taxon>
    </lineage>
</organism>
<keyword evidence="2" id="KW-0378">Hydrolase</keyword>
<dbReference type="Proteomes" id="UP001232973">
    <property type="component" value="Unassembled WGS sequence"/>
</dbReference>
<dbReference type="Pfam" id="PF00702">
    <property type="entry name" value="Hydrolase"/>
    <property type="match status" value="1"/>
</dbReference>
<dbReference type="RefSeq" id="WP_274457519.1">
    <property type="nucleotide sequence ID" value="NZ_CP067097.1"/>
</dbReference>
<dbReference type="EMBL" id="JAUSTP010000024">
    <property type="protein sequence ID" value="MDQ0190799.1"/>
    <property type="molecule type" value="Genomic_DNA"/>
</dbReference>
<keyword evidence="5" id="KW-1185">Reference proteome</keyword>
<dbReference type="PANTHER" id="PTHR46470">
    <property type="entry name" value="N-ACYLNEURAMINATE-9-PHOSPHATASE"/>
    <property type="match status" value="1"/>
</dbReference>
<evidence type="ECO:0000313" key="5">
    <source>
        <dbReference type="Proteomes" id="UP001232973"/>
    </source>
</evidence>
<evidence type="ECO:0000256" key="3">
    <source>
        <dbReference type="ARBA" id="ARBA00022842"/>
    </source>
</evidence>
<protein>
    <submittedName>
        <fullName evidence="4">FMN phosphatase YigB (HAD superfamily)</fullName>
    </submittedName>
</protein>
<dbReference type="Gene3D" id="3.40.50.1000">
    <property type="entry name" value="HAD superfamily/HAD-like"/>
    <property type="match status" value="1"/>
</dbReference>
<dbReference type="PANTHER" id="PTHR46470:SF2">
    <property type="entry name" value="GLYCERALDEHYDE 3-PHOSPHATE PHOSPHATASE"/>
    <property type="match status" value="1"/>
</dbReference>
<keyword evidence="1" id="KW-0479">Metal-binding</keyword>
<dbReference type="InterPro" id="IPR051400">
    <property type="entry name" value="HAD-like_hydrolase"/>
</dbReference>
<name>A0ABT9XKH0_9BACL</name>
<evidence type="ECO:0000256" key="1">
    <source>
        <dbReference type="ARBA" id="ARBA00022723"/>
    </source>
</evidence>
<accession>A0ABT9XKH0</accession>
<keyword evidence="3" id="KW-0460">Magnesium</keyword>
<gene>
    <name evidence="4" type="ORF">J2S03_002666</name>
</gene>
<evidence type="ECO:0000313" key="4">
    <source>
        <dbReference type="EMBL" id="MDQ0190799.1"/>
    </source>
</evidence>
<reference evidence="4 5" key="1">
    <citation type="submission" date="2023-07" db="EMBL/GenBank/DDBJ databases">
        <title>Genomic Encyclopedia of Type Strains, Phase IV (KMG-IV): sequencing the most valuable type-strain genomes for metagenomic binning, comparative biology and taxonomic classification.</title>
        <authorList>
            <person name="Goeker M."/>
        </authorList>
    </citation>
    <scope>NUCLEOTIDE SEQUENCE [LARGE SCALE GENOMIC DNA]</scope>
    <source>
        <strain evidence="4 5">DSM 4006</strain>
    </source>
</reference>
<dbReference type="InterPro" id="IPR023214">
    <property type="entry name" value="HAD_sf"/>
</dbReference>
<proteinExistence type="predicted"/>
<evidence type="ECO:0000256" key="2">
    <source>
        <dbReference type="ARBA" id="ARBA00022801"/>
    </source>
</evidence>